<comment type="caution">
    <text evidence="4">The sequence shown here is derived from an EMBL/GenBank/DDBJ whole genome shotgun (WGS) entry which is preliminary data.</text>
</comment>
<keyword evidence="5" id="KW-1185">Reference proteome</keyword>
<dbReference type="InterPro" id="IPR036388">
    <property type="entry name" value="WH-like_DNA-bd_sf"/>
</dbReference>
<dbReference type="Proteomes" id="UP000256708">
    <property type="component" value="Unassembled WGS sequence"/>
</dbReference>
<keyword evidence="2" id="KW-0238">DNA-binding</keyword>
<reference evidence="5" key="1">
    <citation type="submission" date="2018-08" db="EMBL/GenBank/DDBJ databases">
        <authorList>
            <person name="Liu Z.-W."/>
            <person name="Du Z.-J."/>
        </authorList>
    </citation>
    <scope>NUCLEOTIDE SEQUENCE [LARGE SCALE GENOMIC DNA]</scope>
    <source>
        <strain evidence="5">H4X</strain>
    </source>
</reference>
<dbReference type="OrthoDB" id="1807857at2"/>
<dbReference type="AlphaFoldDB" id="A0A3D8L898"/>
<name>A0A3D8L898_9BACT</name>
<dbReference type="PANTHER" id="PTHR38465">
    <property type="entry name" value="HTH-TYPE TRANSCRIPTIONAL REGULATOR MJ1563-RELATED"/>
    <property type="match status" value="1"/>
</dbReference>
<evidence type="ECO:0000313" key="4">
    <source>
        <dbReference type="EMBL" id="RDV13594.1"/>
    </source>
</evidence>
<evidence type="ECO:0000256" key="2">
    <source>
        <dbReference type="ARBA" id="ARBA00023125"/>
    </source>
</evidence>
<evidence type="ECO:0008006" key="6">
    <source>
        <dbReference type="Google" id="ProtNLM"/>
    </source>
</evidence>
<organism evidence="4 5">
    <name type="scientific">Pontibacter diazotrophicus</name>
    <dbReference type="NCBI Taxonomy" id="1400979"/>
    <lineage>
        <taxon>Bacteria</taxon>
        <taxon>Pseudomonadati</taxon>
        <taxon>Bacteroidota</taxon>
        <taxon>Cytophagia</taxon>
        <taxon>Cytophagales</taxon>
        <taxon>Hymenobacteraceae</taxon>
        <taxon>Pontibacter</taxon>
    </lineage>
</organism>
<protein>
    <recommendedName>
        <fullName evidence="6">MarR family transcriptional regulator</fullName>
    </recommendedName>
</protein>
<gene>
    <name evidence="4" type="ORF">DXT99_18830</name>
</gene>
<keyword evidence="3" id="KW-0804">Transcription</keyword>
<evidence type="ECO:0000256" key="1">
    <source>
        <dbReference type="ARBA" id="ARBA00023015"/>
    </source>
</evidence>
<accession>A0A3D8L898</accession>
<dbReference type="EMBL" id="QRGR01000022">
    <property type="protein sequence ID" value="RDV13594.1"/>
    <property type="molecule type" value="Genomic_DNA"/>
</dbReference>
<dbReference type="RefSeq" id="WP_115567134.1">
    <property type="nucleotide sequence ID" value="NZ_QRGR01000022.1"/>
</dbReference>
<dbReference type="GO" id="GO:0003677">
    <property type="term" value="F:DNA binding"/>
    <property type="evidence" value="ECO:0007669"/>
    <property type="project" value="UniProtKB-KW"/>
</dbReference>
<dbReference type="InterPro" id="IPR052362">
    <property type="entry name" value="HTH-GbsR_regulator"/>
</dbReference>
<dbReference type="InterPro" id="IPR036390">
    <property type="entry name" value="WH_DNA-bd_sf"/>
</dbReference>
<proteinExistence type="predicted"/>
<keyword evidence="1" id="KW-0805">Transcription regulation</keyword>
<evidence type="ECO:0000256" key="3">
    <source>
        <dbReference type="ARBA" id="ARBA00023163"/>
    </source>
</evidence>
<evidence type="ECO:0000313" key="5">
    <source>
        <dbReference type="Proteomes" id="UP000256708"/>
    </source>
</evidence>
<dbReference type="SUPFAM" id="SSF46785">
    <property type="entry name" value="Winged helix' DNA-binding domain"/>
    <property type="match status" value="1"/>
</dbReference>
<dbReference type="Gene3D" id="1.10.10.10">
    <property type="entry name" value="Winged helix-like DNA-binding domain superfamily/Winged helix DNA-binding domain"/>
    <property type="match status" value="1"/>
</dbReference>
<sequence>MALPPKQATQVERIGIHFEKIQFPPLSARIMALLLIAEPPYCSFDEIIENLQSSKSSVSSALNMLLRDGLIDYMTFPGDKKRYFYINSETWIEMAKRRVEQLAPFREILVEVAHTRTHKHPDFNQMLLEMNQFYGEIEEALTAIIRRWAKKPE</sequence>
<dbReference type="PANTHER" id="PTHR38465:SF2">
    <property type="entry name" value="HTH-TYPE TRANSCRIPTIONAL REGULATOR MMPR5"/>
    <property type="match status" value="1"/>
</dbReference>